<dbReference type="InterPro" id="IPR022278">
    <property type="entry name" value="Pser_aminoTfrase"/>
</dbReference>
<evidence type="ECO:0000259" key="14">
    <source>
        <dbReference type="Pfam" id="PF00266"/>
    </source>
</evidence>
<accession>A0A1G8W0N1</accession>
<comment type="catalytic activity">
    <reaction evidence="10 12">
        <text>4-(phosphooxy)-L-threonine + 2-oxoglutarate = (R)-3-hydroxy-2-oxo-4-phosphooxybutanoate + L-glutamate</text>
        <dbReference type="Rhea" id="RHEA:16573"/>
        <dbReference type="ChEBI" id="CHEBI:16810"/>
        <dbReference type="ChEBI" id="CHEBI:29985"/>
        <dbReference type="ChEBI" id="CHEBI:58452"/>
        <dbReference type="ChEBI" id="CHEBI:58538"/>
        <dbReference type="EC" id="2.6.1.52"/>
    </reaction>
</comment>
<comment type="pathway">
    <text evidence="1 12">Cofactor biosynthesis; pyridoxine 5'-phosphate biosynthesis; pyridoxine 5'-phosphate from D-erythrose 4-phosphate: step 3/5.</text>
</comment>
<comment type="function">
    <text evidence="12">Catalyzes the reversible conversion of 3-phosphohydroxypyruvate to phosphoserine and of 3-hydroxy-2-oxo-4-phosphonooxybutanoate to phosphohydroxythreonine.</text>
</comment>
<evidence type="ECO:0000256" key="5">
    <source>
        <dbReference type="ARBA" id="ARBA00022605"/>
    </source>
</evidence>
<dbReference type="PANTHER" id="PTHR43247">
    <property type="entry name" value="PHOSPHOSERINE AMINOTRANSFERASE"/>
    <property type="match status" value="1"/>
</dbReference>
<dbReference type="PANTHER" id="PTHR43247:SF1">
    <property type="entry name" value="PHOSPHOSERINE AMINOTRANSFERASE"/>
    <property type="match status" value="1"/>
</dbReference>
<dbReference type="GO" id="GO:0030170">
    <property type="term" value="F:pyridoxal phosphate binding"/>
    <property type="evidence" value="ECO:0007669"/>
    <property type="project" value="UniProtKB-UniRule"/>
</dbReference>
<dbReference type="Gene3D" id="3.90.1150.10">
    <property type="entry name" value="Aspartate Aminotransferase, domain 1"/>
    <property type="match status" value="1"/>
</dbReference>
<dbReference type="NCBIfam" id="TIGR01364">
    <property type="entry name" value="serC_1"/>
    <property type="match status" value="1"/>
</dbReference>
<dbReference type="AlphaFoldDB" id="A0A1G8W0N1"/>
<dbReference type="UniPathway" id="UPA00135">
    <property type="reaction ID" value="UER00197"/>
</dbReference>
<feature type="binding site" evidence="12">
    <location>
        <begin position="75"/>
        <end position="76"/>
    </location>
    <ligand>
        <name>pyridoxal 5'-phosphate</name>
        <dbReference type="ChEBI" id="CHEBI:597326"/>
    </ligand>
</feature>
<dbReference type="NCBIfam" id="NF003764">
    <property type="entry name" value="PRK05355.1"/>
    <property type="match status" value="1"/>
</dbReference>
<keyword evidence="6 12" id="KW-0808">Transferase</keyword>
<keyword evidence="16" id="KW-1185">Reference proteome</keyword>
<evidence type="ECO:0000256" key="6">
    <source>
        <dbReference type="ARBA" id="ARBA00022679"/>
    </source>
</evidence>
<dbReference type="InterPro" id="IPR020578">
    <property type="entry name" value="Aminotrans_V_PyrdxlP_BS"/>
</dbReference>
<reference evidence="16" key="1">
    <citation type="submission" date="2016-10" db="EMBL/GenBank/DDBJ databases">
        <authorList>
            <person name="Varghese N."/>
            <person name="Submissions S."/>
        </authorList>
    </citation>
    <scope>NUCLEOTIDE SEQUENCE [LARGE SCALE GENOMIC DNA]</scope>
    <source>
        <strain evidence="16">DSM 23317</strain>
    </source>
</reference>
<dbReference type="GO" id="GO:0004648">
    <property type="term" value="F:O-phospho-L-serine:2-oxoglutarate aminotransferase activity"/>
    <property type="evidence" value="ECO:0007669"/>
    <property type="project" value="UniProtKB-UniRule"/>
</dbReference>
<feature type="binding site" evidence="12">
    <location>
        <position position="41"/>
    </location>
    <ligand>
        <name>L-glutamate</name>
        <dbReference type="ChEBI" id="CHEBI:29985"/>
    </ligand>
</feature>
<organism evidence="15 16">
    <name type="scientific">Ferrimonas sediminum</name>
    <dbReference type="NCBI Taxonomy" id="718193"/>
    <lineage>
        <taxon>Bacteria</taxon>
        <taxon>Pseudomonadati</taxon>
        <taxon>Pseudomonadota</taxon>
        <taxon>Gammaproteobacteria</taxon>
        <taxon>Alteromonadales</taxon>
        <taxon>Ferrimonadaceae</taxon>
        <taxon>Ferrimonas</taxon>
    </lineage>
</organism>
<dbReference type="Pfam" id="PF00266">
    <property type="entry name" value="Aminotran_5"/>
    <property type="match status" value="1"/>
</dbReference>
<dbReference type="InterPro" id="IPR015421">
    <property type="entry name" value="PyrdxlP-dep_Trfase_major"/>
</dbReference>
<evidence type="ECO:0000256" key="11">
    <source>
        <dbReference type="ARBA" id="ARBA00049007"/>
    </source>
</evidence>
<evidence type="ECO:0000256" key="10">
    <source>
        <dbReference type="ARBA" id="ARBA00047630"/>
    </source>
</evidence>
<feature type="domain" description="Aminotransferase class V" evidence="14">
    <location>
        <begin position="3"/>
        <end position="342"/>
    </location>
</feature>
<proteinExistence type="inferred from homology"/>
<dbReference type="UniPathway" id="UPA00244">
    <property type="reaction ID" value="UER00311"/>
</dbReference>
<comment type="similarity">
    <text evidence="3 12">Belongs to the class-V pyridoxal-phosphate-dependent aminotransferase family. SerC subfamily.</text>
</comment>
<dbReference type="Proteomes" id="UP000199527">
    <property type="component" value="Unassembled WGS sequence"/>
</dbReference>
<dbReference type="OrthoDB" id="9809412at2"/>
<feature type="binding site" evidence="12">
    <location>
        <position position="101"/>
    </location>
    <ligand>
        <name>pyridoxal 5'-phosphate</name>
        <dbReference type="ChEBI" id="CHEBI:597326"/>
    </ligand>
</feature>
<keyword evidence="7 12" id="KW-0663">Pyridoxal phosphate</keyword>
<evidence type="ECO:0000256" key="12">
    <source>
        <dbReference type="HAMAP-Rule" id="MF_00160"/>
    </source>
</evidence>
<dbReference type="EMBL" id="FNEM01000012">
    <property type="protein sequence ID" value="SDJ71872.1"/>
    <property type="molecule type" value="Genomic_DNA"/>
</dbReference>
<feature type="binding site" evidence="12">
    <location>
        <position position="147"/>
    </location>
    <ligand>
        <name>pyridoxal 5'-phosphate</name>
        <dbReference type="ChEBI" id="CHEBI:597326"/>
    </ligand>
</feature>
<evidence type="ECO:0000256" key="3">
    <source>
        <dbReference type="ARBA" id="ARBA00006904"/>
    </source>
</evidence>
<feature type="binding site" evidence="12">
    <location>
        <position position="166"/>
    </location>
    <ligand>
        <name>pyridoxal 5'-phosphate</name>
        <dbReference type="ChEBI" id="CHEBI:597326"/>
    </ligand>
</feature>
<dbReference type="FunFam" id="3.90.1150.10:FF:000006">
    <property type="entry name" value="Phosphoserine aminotransferase"/>
    <property type="match status" value="1"/>
</dbReference>
<dbReference type="InterPro" id="IPR015422">
    <property type="entry name" value="PyrdxlP-dep_Trfase_small"/>
</dbReference>
<dbReference type="GO" id="GO:0008615">
    <property type="term" value="P:pyridoxine biosynthetic process"/>
    <property type="evidence" value="ECO:0007669"/>
    <property type="project" value="UniProtKB-UniRule"/>
</dbReference>
<evidence type="ECO:0000256" key="2">
    <source>
        <dbReference type="ARBA" id="ARBA00005099"/>
    </source>
</evidence>
<dbReference type="SUPFAM" id="SSF53383">
    <property type="entry name" value="PLP-dependent transferases"/>
    <property type="match status" value="1"/>
</dbReference>
<dbReference type="PROSITE" id="PS00595">
    <property type="entry name" value="AA_TRANSFER_CLASS_5"/>
    <property type="match status" value="1"/>
</dbReference>
<name>A0A1G8W0N1_9GAMM</name>
<evidence type="ECO:0000256" key="13">
    <source>
        <dbReference type="RuleBase" id="RU004505"/>
    </source>
</evidence>
<dbReference type="InterPro" id="IPR015424">
    <property type="entry name" value="PyrdxlP-dep_Trfase"/>
</dbReference>
<comment type="cofactor">
    <cofactor evidence="12">
        <name>pyridoxal 5'-phosphate</name>
        <dbReference type="ChEBI" id="CHEBI:597326"/>
    </cofactor>
    <text evidence="12">Binds 1 pyridoxal phosphate per subunit.</text>
</comment>
<comment type="catalytic activity">
    <reaction evidence="11 12 13">
        <text>O-phospho-L-serine + 2-oxoglutarate = 3-phosphooxypyruvate + L-glutamate</text>
        <dbReference type="Rhea" id="RHEA:14329"/>
        <dbReference type="ChEBI" id="CHEBI:16810"/>
        <dbReference type="ChEBI" id="CHEBI:18110"/>
        <dbReference type="ChEBI" id="CHEBI:29985"/>
        <dbReference type="ChEBI" id="CHEBI:57524"/>
        <dbReference type="EC" id="2.6.1.52"/>
    </reaction>
</comment>
<keyword evidence="5 12" id="KW-0028">Amino-acid biosynthesis</keyword>
<keyword evidence="4 12" id="KW-0032">Aminotransferase</keyword>
<dbReference type="PIRSF" id="PIRSF000525">
    <property type="entry name" value="SerC"/>
    <property type="match status" value="1"/>
</dbReference>
<protein>
    <recommendedName>
        <fullName evidence="12">Phosphoserine aminotransferase</fullName>
        <ecNumber evidence="12">2.6.1.52</ecNumber>
    </recommendedName>
    <alternativeName>
        <fullName evidence="12">Phosphohydroxythreonine aminotransferase</fullName>
        <shortName evidence="12">PSAT</shortName>
    </alternativeName>
</protein>
<gene>
    <name evidence="12" type="primary">serC</name>
    <name evidence="15" type="ORF">SAMN04488540_11256</name>
</gene>
<sequence>MTVYNFCAGPAMLPTDVMAKAQAELLDFQGLGVSVMELSHRSKSFMAVAEAAEANLRQLMNIGDDYAVLFTHGGARAHFSAIPQNLVAAGAKVDYLISGQWSAGAAKEAAKYATVNAIDLRDGGGLDLSRLNQAGEGEYLHYCPNETVDGVAMFEEPVTDKPLIADYSSCILGRHIDINKYGLIYAGAQKNIGPAGLAIVIVRRDLLGEGQPQLPSILNYRLLDDNGSMYNTPPTFAWYLAGEVFKWLQQQGGVEAMAGVNRAKAALLYDFIDSSTFYQNRVQPSHRSEMNVPFQLTNASLDGAFLAQAEQAGLMALKGHRSVGGMRASIYNAMPLEGVRALVDFMKQFESDNR</sequence>
<dbReference type="EC" id="2.6.1.52" evidence="12"/>
<dbReference type="Gene3D" id="3.40.640.10">
    <property type="entry name" value="Type I PLP-dependent aspartate aminotransferase-like (Major domain)"/>
    <property type="match status" value="1"/>
</dbReference>
<comment type="pathway">
    <text evidence="2 12 13">Amino-acid biosynthesis; L-serine biosynthesis; L-serine from 3-phospho-D-glycerate: step 2/3.</text>
</comment>
<evidence type="ECO:0000256" key="8">
    <source>
        <dbReference type="ARBA" id="ARBA00023096"/>
    </source>
</evidence>
<dbReference type="GO" id="GO:0005737">
    <property type="term" value="C:cytoplasm"/>
    <property type="evidence" value="ECO:0007669"/>
    <property type="project" value="UniProtKB-SubCell"/>
</dbReference>
<comment type="subcellular location">
    <subcellularLocation>
        <location evidence="12">Cytoplasm</location>
    </subcellularLocation>
</comment>
<feature type="binding site" evidence="12">
    <location>
        <position position="189"/>
    </location>
    <ligand>
        <name>pyridoxal 5'-phosphate</name>
        <dbReference type="ChEBI" id="CHEBI:597326"/>
    </ligand>
</feature>
<evidence type="ECO:0000256" key="4">
    <source>
        <dbReference type="ARBA" id="ARBA00022576"/>
    </source>
</evidence>
<evidence type="ECO:0000256" key="7">
    <source>
        <dbReference type="ARBA" id="ARBA00022898"/>
    </source>
</evidence>
<dbReference type="HAMAP" id="MF_00160">
    <property type="entry name" value="SerC_aminotrans_5"/>
    <property type="match status" value="1"/>
</dbReference>
<keyword evidence="9 12" id="KW-0718">Serine biosynthesis</keyword>
<comment type="subunit">
    <text evidence="12">Homodimer.</text>
</comment>
<keyword evidence="8 12" id="KW-0664">Pyridoxine biosynthesis</keyword>
<feature type="binding site" evidence="12">
    <location>
        <begin position="231"/>
        <end position="232"/>
    </location>
    <ligand>
        <name>pyridoxal 5'-phosphate</name>
        <dbReference type="ChEBI" id="CHEBI:597326"/>
    </ligand>
</feature>
<evidence type="ECO:0000256" key="9">
    <source>
        <dbReference type="ARBA" id="ARBA00023299"/>
    </source>
</evidence>
<dbReference type="RefSeq" id="WP_090366264.1">
    <property type="nucleotide sequence ID" value="NZ_FNEM01000012.1"/>
</dbReference>
<dbReference type="GO" id="GO:0006564">
    <property type="term" value="P:L-serine biosynthetic process"/>
    <property type="evidence" value="ECO:0007669"/>
    <property type="project" value="UniProtKB-UniRule"/>
</dbReference>
<feature type="modified residue" description="N6-(pyridoxal phosphate)lysine" evidence="12">
    <location>
        <position position="190"/>
    </location>
</feature>
<keyword evidence="12" id="KW-0963">Cytoplasm</keyword>
<dbReference type="FunFam" id="3.40.640.10:FF:000010">
    <property type="entry name" value="Phosphoserine aminotransferase"/>
    <property type="match status" value="1"/>
</dbReference>
<comment type="caution">
    <text evidence="12">Lacks conserved residue(s) required for the propagation of feature annotation.</text>
</comment>
<evidence type="ECO:0000313" key="16">
    <source>
        <dbReference type="Proteomes" id="UP000199527"/>
    </source>
</evidence>
<evidence type="ECO:0000313" key="15">
    <source>
        <dbReference type="EMBL" id="SDJ71872.1"/>
    </source>
</evidence>
<dbReference type="InterPro" id="IPR000192">
    <property type="entry name" value="Aminotrans_V_dom"/>
</dbReference>
<evidence type="ECO:0000256" key="1">
    <source>
        <dbReference type="ARBA" id="ARBA00004915"/>
    </source>
</evidence>